<dbReference type="EMBL" id="PCSK01000012">
    <property type="protein sequence ID" value="PIP46438.1"/>
    <property type="molecule type" value="Genomic_DNA"/>
</dbReference>
<name>A0A2H0AP91_9BACT</name>
<proteinExistence type="inferred from homology"/>
<dbReference type="InterPro" id="IPR031309">
    <property type="entry name" value="Ribosomal_uL5_C"/>
</dbReference>
<evidence type="ECO:0000313" key="8">
    <source>
        <dbReference type="EMBL" id="PIP46438.1"/>
    </source>
</evidence>
<dbReference type="AlphaFoldDB" id="A0A2H0AP91"/>
<dbReference type="GO" id="GO:0005840">
    <property type="term" value="C:ribosome"/>
    <property type="evidence" value="ECO:0007669"/>
    <property type="project" value="UniProtKB-KW"/>
</dbReference>
<evidence type="ECO:0000259" key="6">
    <source>
        <dbReference type="Pfam" id="PF00281"/>
    </source>
</evidence>
<evidence type="ECO:0000256" key="3">
    <source>
        <dbReference type="ARBA" id="ARBA00023274"/>
    </source>
</evidence>
<protein>
    <recommendedName>
        <fullName evidence="4">50S ribosomal protein L5</fullName>
    </recommendedName>
</protein>
<dbReference type="SUPFAM" id="SSF55282">
    <property type="entry name" value="RL5-like"/>
    <property type="match status" value="1"/>
</dbReference>
<reference evidence="8 9" key="1">
    <citation type="submission" date="2017-09" db="EMBL/GenBank/DDBJ databases">
        <title>Depth-based differentiation of microbial function through sediment-hosted aquifers and enrichment of novel symbionts in the deep terrestrial subsurface.</title>
        <authorList>
            <person name="Probst A.J."/>
            <person name="Ladd B."/>
            <person name="Jarett J.K."/>
            <person name="Geller-Mcgrath D.E."/>
            <person name="Sieber C.M."/>
            <person name="Emerson J.B."/>
            <person name="Anantharaman K."/>
            <person name="Thomas B.C."/>
            <person name="Malmstrom R."/>
            <person name="Stieglmeier M."/>
            <person name="Klingl A."/>
            <person name="Woyke T."/>
            <person name="Ryan C.M."/>
            <person name="Banfield J.F."/>
        </authorList>
    </citation>
    <scope>NUCLEOTIDE SEQUENCE [LARGE SCALE GENOMIC DNA]</scope>
    <source>
        <strain evidence="8">CG23_combo_of_CG06-09_8_20_14_all_42_19</strain>
    </source>
</reference>
<dbReference type="PIRSF" id="PIRSF002161">
    <property type="entry name" value="Ribosomal_L5"/>
    <property type="match status" value="1"/>
</dbReference>
<feature type="domain" description="Large ribosomal subunit protein uL5 C-terminal" evidence="7">
    <location>
        <begin position="65"/>
        <end position="156"/>
    </location>
</feature>
<comment type="similarity">
    <text evidence="1 5">Belongs to the universal ribosomal protein uL5 family.</text>
</comment>
<dbReference type="GO" id="GO:0006412">
    <property type="term" value="P:translation"/>
    <property type="evidence" value="ECO:0007669"/>
    <property type="project" value="InterPro"/>
</dbReference>
<sequence length="159" mass="17754">MQSYKLEKIVVSVGVGKMRQSNAQFDNNVLPEITKELGAIVGQRPGYRKAKKSIASFKLRQGDTVGLLATLRGARMNDFLSRLINFVLPRVRDFRGIDLNNFDSRGNLTIGIKEHTVFPEINPETSKVNFGIEITLVAGTKSKDEGIAYYRKLGLPLKK</sequence>
<dbReference type="InterPro" id="IPR002132">
    <property type="entry name" value="Ribosomal_uL5"/>
</dbReference>
<comment type="caution">
    <text evidence="8">The sequence shown here is derived from an EMBL/GenBank/DDBJ whole genome shotgun (WGS) entry which is preliminary data.</text>
</comment>
<dbReference type="Proteomes" id="UP000230007">
    <property type="component" value="Unassembled WGS sequence"/>
</dbReference>
<dbReference type="PANTHER" id="PTHR11994">
    <property type="entry name" value="60S RIBOSOMAL PROTEIN L11-RELATED"/>
    <property type="match status" value="1"/>
</dbReference>
<keyword evidence="2 5" id="KW-0689">Ribosomal protein</keyword>
<evidence type="ECO:0000256" key="1">
    <source>
        <dbReference type="ARBA" id="ARBA00008553"/>
    </source>
</evidence>
<dbReference type="InterPro" id="IPR031310">
    <property type="entry name" value="Ribosomal_uL5_N"/>
</dbReference>
<evidence type="ECO:0000256" key="4">
    <source>
        <dbReference type="ARBA" id="ARBA00035461"/>
    </source>
</evidence>
<keyword evidence="3 5" id="KW-0687">Ribonucleoprotein</keyword>
<evidence type="ECO:0000259" key="7">
    <source>
        <dbReference type="Pfam" id="PF00673"/>
    </source>
</evidence>
<accession>A0A2H0AP91</accession>
<dbReference type="InterPro" id="IPR022803">
    <property type="entry name" value="Ribosomal_uL5_dom_sf"/>
</dbReference>
<dbReference type="Gene3D" id="3.30.1440.10">
    <property type="match status" value="1"/>
</dbReference>
<evidence type="ECO:0000313" key="9">
    <source>
        <dbReference type="Proteomes" id="UP000230007"/>
    </source>
</evidence>
<organism evidence="8 9">
    <name type="scientific">Candidatus Colwellbacteria bacterium CG23_combo_of_CG06-09_8_20_14_all_42_19</name>
    <dbReference type="NCBI Taxonomy" id="1974541"/>
    <lineage>
        <taxon>Bacteria</taxon>
        <taxon>Candidatus Colwelliibacteriota</taxon>
    </lineage>
</organism>
<dbReference type="GO" id="GO:0003735">
    <property type="term" value="F:structural constituent of ribosome"/>
    <property type="evidence" value="ECO:0007669"/>
    <property type="project" value="InterPro"/>
</dbReference>
<dbReference type="GO" id="GO:1990904">
    <property type="term" value="C:ribonucleoprotein complex"/>
    <property type="evidence" value="ECO:0007669"/>
    <property type="project" value="UniProtKB-KW"/>
</dbReference>
<evidence type="ECO:0000256" key="2">
    <source>
        <dbReference type="ARBA" id="ARBA00022980"/>
    </source>
</evidence>
<evidence type="ECO:0000256" key="5">
    <source>
        <dbReference type="RuleBase" id="RU003930"/>
    </source>
</evidence>
<dbReference type="Pfam" id="PF00281">
    <property type="entry name" value="Ribosomal_L5"/>
    <property type="match status" value="1"/>
</dbReference>
<dbReference type="Pfam" id="PF00673">
    <property type="entry name" value="Ribosomal_L5_C"/>
    <property type="match status" value="1"/>
</dbReference>
<gene>
    <name evidence="8" type="primary">rplE</name>
    <name evidence="8" type="ORF">COX15_00585</name>
</gene>
<feature type="domain" description="Large ribosomal subunit protein uL5 N-terminal" evidence="6">
    <location>
        <begin position="1"/>
        <end position="60"/>
    </location>
</feature>